<sequence length="535" mass="59161">MDPSASVLSKERLEAYSTAADKALEQVQGILKLKNNELTEYESLIHRLEELPKKRSAAAMAPIGSVGFLPINIVHTNEVLVGLGDGYFVDTTAYHAAEILKRRKTLVEKNIADLHDHEKTIRQQLSFAKDIFDRQKNSDEVEIREEYDEEKESELQSECSRAEMMKRLEELEKQEMQNGELDSSDGELRDDDEPDSSKKAEELSEKDIERLMADLSANVPLKSTVPSVTSTNPAPPVEAASPPLADSIELSGSGPEKMTNEAGADASAVFDGEDLIRMLTEQSEEYDEDCKSYQPPRGVSTEDYQKLLRLVEDVHTDDSDKITEEDEDDAEGADSGDRSELDSDDLSHPEDEEEECSNSNFSAQNLGPAGPLHSKIEEIPVPIESSTHKGNESAEATGSECSEPEKDRGTLAEGKNKRKTKKRKVMFAEQLEDSTFIHSQAPPSDVRRKDSAGPSQTSKSSILVNSDEKSPINMAEMSKPEEPSKVVLPGSEKAFTGVVVERNVDILANDDVPDIGDSSKKTQSLFKMKRLHNYV</sequence>
<comment type="similarity">
    <text evidence="4">Belongs to the RNA polymerase II subunit 5-mediating protein family.</text>
</comment>
<accession>A0A0N4Y2X4</accession>
<feature type="compositionally biased region" description="Acidic residues" evidence="5">
    <location>
        <begin position="182"/>
        <end position="194"/>
    </location>
</feature>
<dbReference type="PANTHER" id="PTHR15111">
    <property type="entry name" value="RNA POLYMERASE II SUBUNIT 5-MEDIATING PROTEIN NNX3"/>
    <property type="match status" value="1"/>
</dbReference>
<reference evidence="6 7" key="2">
    <citation type="submission" date="2018-11" db="EMBL/GenBank/DDBJ databases">
        <authorList>
            <consortium name="Pathogen Informatics"/>
        </authorList>
    </citation>
    <scope>NUCLEOTIDE SEQUENCE [LARGE SCALE GENOMIC DNA]</scope>
</reference>
<dbReference type="InterPro" id="IPR004127">
    <property type="entry name" value="Prefoldin_subunit_alpha"/>
</dbReference>
<evidence type="ECO:0000256" key="3">
    <source>
        <dbReference type="ARBA" id="ARBA00023242"/>
    </source>
</evidence>
<protein>
    <submittedName>
        <fullName evidence="8">Unconventional prefoldin RPB5 interactor 1 (inferred by orthology to a human protein)</fullName>
    </submittedName>
</protein>
<dbReference type="GO" id="GO:0003682">
    <property type="term" value="F:chromatin binding"/>
    <property type="evidence" value="ECO:0007669"/>
    <property type="project" value="TreeGrafter"/>
</dbReference>
<evidence type="ECO:0000256" key="5">
    <source>
        <dbReference type="SAM" id="MobiDB-lite"/>
    </source>
</evidence>
<dbReference type="EMBL" id="UYSL01020255">
    <property type="protein sequence ID" value="VDL73696.1"/>
    <property type="molecule type" value="Genomic_DNA"/>
</dbReference>
<dbReference type="CDD" id="cd23159">
    <property type="entry name" value="Prefoldin_URI1"/>
    <property type="match status" value="1"/>
</dbReference>
<dbReference type="GO" id="GO:0019212">
    <property type="term" value="F:phosphatase inhibitor activity"/>
    <property type="evidence" value="ECO:0007669"/>
    <property type="project" value="TreeGrafter"/>
</dbReference>
<evidence type="ECO:0000313" key="7">
    <source>
        <dbReference type="Proteomes" id="UP000271162"/>
    </source>
</evidence>
<dbReference type="OMA" id="EYDEDCK"/>
<feature type="compositionally biased region" description="Basic residues" evidence="5">
    <location>
        <begin position="416"/>
        <end position="425"/>
    </location>
</feature>
<evidence type="ECO:0000313" key="8">
    <source>
        <dbReference type="WBParaSite" id="NBR_0001010601-mRNA-1"/>
    </source>
</evidence>
<evidence type="ECO:0000313" key="6">
    <source>
        <dbReference type="EMBL" id="VDL73696.1"/>
    </source>
</evidence>
<dbReference type="Proteomes" id="UP000271162">
    <property type="component" value="Unassembled WGS sequence"/>
</dbReference>
<evidence type="ECO:0000256" key="2">
    <source>
        <dbReference type="ARBA" id="ARBA00011695"/>
    </source>
</evidence>
<dbReference type="InterPro" id="IPR052255">
    <property type="entry name" value="RNA_pol_II_subunit5-mediator"/>
</dbReference>
<comment type="subcellular location">
    <subcellularLocation>
        <location evidence="1">Nucleus</location>
    </subcellularLocation>
</comment>
<organism evidence="8">
    <name type="scientific">Nippostrongylus brasiliensis</name>
    <name type="common">Rat hookworm</name>
    <dbReference type="NCBI Taxonomy" id="27835"/>
    <lineage>
        <taxon>Eukaryota</taxon>
        <taxon>Metazoa</taxon>
        <taxon>Ecdysozoa</taxon>
        <taxon>Nematoda</taxon>
        <taxon>Chromadorea</taxon>
        <taxon>Rhabditida</taxon>
        <taxon>Rhabditina</taxon>
        <taxon>Rhabditomorpha</taxon>
        <taxon>Strongyloidea</taxon>
        <taxon>Heligmosomidae</taxon>
        <taxon>Nippostrongylus</taxon>
    </lineage>
</organism>
<comment type="subunit">
    <text evidence="2">Heterohexamer of two PFD-alpha type and four PFD-beta type subunits.</text>
</comment>
<keyword evidence="7" id="KW-1185">Reference proteome</keyword>
<dbReference type="STRING" id="27835.A0A0N4Y2X4"/>
<dbReference type="InterPro" id="IPR009053">
    <property type="entry name" value="Prefoldin"/>
</dbReference>
<feature type="compositionally biased region" description="Polar residues" evidence="5">
    <location>
        <begin position="453"/>
        <end position="464"/>
    </location>
</feature>
<dbReference type="SUPFAM" id="SSF46579">
    <property type="entry name" value="Prefoldin"/>
    <property type="match status" value="1"/>
</dbReference>
<reference evidence="8" key="1">
    <citation type="submission" date="2016-04" db="UniProtKB">
        <authorList>
            <consortium name="WormBaseParasite"/>
        </authorList>
    </citation>
    <scope>IDENTIFICATION</scope>
</reference>
<gene>
    <name evidence="6" type="ORF">NBR_LOCUS10107</name>
</gene>
<dbReference type="NCBIfam" id="TIGR00293">
    <property type="entry name" value="prefoldin subunit alpha"/>
    <property type="match status" value="1"/>
</dbReference>
<dbReference type="WBParaSite" id="NBR_0001010601-mRNA-1">
    <property type="protein sequence ID" value="NBR_0001010601-mRNA-1"/>
    <property type="gene ID" value="NBR_0001010601"/>
</dbReference>
<name>A0A0N4Y2X4_NIPBR</name>
<dbReference type="Pfam" id="PF02996">
    <property type="entry name" value="Prefoldin"/>
    <property type="match status" value="1"/>
</dbReference>
<evidence type="ECO:0000256" key="4">
    <source>
        <dbReference type="ARBA" id="ARBA00038295"/>
    </source>
</evidence>
<evidence type="ECO:0000256" key="1">
    <source>
        <dbReference type="ARBA" id="ARBA00004123"/>
    </source>
</evidence>
<dbReference type="GO" id="GO:0005634">
    <property type="term" value="C:nucleus"/>
    <property type="evidence" value="ECO:0007669"/>
    <property type="project" value="UniProtKB-SubCell"/>
</dbReference>
<dbReference type="GO" id="GO:0003714">
    <property type="term" value="F:transcription corepressor activity"/>
    <property type="evidence" value="ECO:0007669"/>
    <property type="project" value="TreeGrafter"/>
</dbReference>
<feature type="compositionally biased region" description="Basic and acidic residues" evidence="5">
    <location>
        <begin position="195"/>
        <end position="212"/>
    </location>
</feature>
<dbReference type="AlphaFoldDB" id="A0A0N4Y2X4"/>
<dbReference type="GO" id="GO:0000122">
    <property type="term" value="P:negative regulation of transcription by RNA polymerase II"/>
    <property type="evidence" value="ECO:0007669"/>
    <property type="project" value="TreeGrafter"/>
</dbReference>
<feature type="compositionally biased region" description="Acidic residues" evidence="5">
    <location>
        <begin position="323"/>
        <end position="334"/>
    </location>
</feature>
<feature type="region of interest" description="Disordered" evidence="5">
    <location>
        <begin position="176"/>
        <end position="488"/>
    </location>
</feature>
<dbReference type="PANTHER" id="PTHR15111:SF0">
    <property type="entry name" value="UNCONVENTIONAL PREFOLDIN RPB5 INTERACTOR 1"/>
    <property type="match status" value="1"/>
</dbReference>
<proteinExistence type="inferred from homology"/>
<feature type="compositionally biased region" description="Basic and acidic residues" evidence="5">
    <location>
        <begin position="303"/>
        <end position="322"/>
    </location>
</feature>
<keyword evidence="3" id="KW-0539">Nucleus</keyword>
<feature type="compositionally biased region" description="Basic and acidic residues" evidence="5">
    <location>
        <begin position="335"/>
        <end position="349"/>
    </location>
</feature>
<dbReference type="Gene3D" id="1.10.287.370">
    <property type="match status" value="1"/>
</dbReference>